<sequence length="358" mass="38434">MRRAVKGGPVAISMLLAALLMGCYGAPAQVERIEEPLPWVRSETVRLAQQEVRYRFPGTVRASERAAPAFLHGGVLRERHVVRGQRVAQGELLATLHHPAMAPALVAAEARVRELDASLGRLKRDVERVRTLHERNLIAEEERDRLLAEHEAAAQARERALAQRDEARAQLDELTLRAPFDAEVTDLLIEPGDFVAAGEPVLKLAGLAGREVEIRVPGRLVARIEVGQEATLTAMSRVQRMAGRVAHVGRADGAMAPVIVTIEAEPAPALGESLRVRLPLVAGPVMQVPLTAVIDPGGHAPYVLVLSEDDTVRHVAVTAGRLADGWVSVSSAALSPGDRVVTAGQGRVEEGMQVGVLP</sequence>
<evidence type="ECO:0000259" key="5">
    <source>
        <dbReference type="Pfam" id="PF25973"/>
    </source>
</evidence>
<dbReference type="Proteomes" id="UP000198525">
    <property type="component" value="Unassembled WGS sequence"/>
</dbReference>
<evidence type="ECO:0000259" key="4">
    <source>
        <dbReference type="Pfam" id="PF25967"/>
    </source>
</evidence>
<dbReference type="AlphaFoldDB" id="A0A1G8MUJ2"/>
<organism evidence="6 7">
    <name type="scientific">Billgrantia gudaonensis</name>
    <dbReference type="NCBI Taxonomy" id="376427"/>
    <lineage>
        <taxon>Bacteria</taxon>
        <taxon>Pseudomonadati</taxon>
        <taxon>Pseudomonadota</taxon>
        <taxon>Gammaproteobacteria</taxon>
        <taxon>Oceanospirillales</taxon>
        <taxon>Halomonadaceae</taxon>
        <taxon>Billgrantia</taxon>
    </lineage>
</organism>
<dbReference type="PANTHER" id="PTHR30469">
    <property type="entry name" value="MULTIDRUG RESISTANCE PROTEIN MDTA"/>
    <property type="match status" value="1"/>
</dbReference>
<evidence type="ECO:0000256" key="1">
    <source>
        <dbReference type="ARBA" id="ARBA00009477"/>
    </source>
</evidence>
<evidence type="ECO:0000256" key="2">
    <source>
        <dbReference type="SAM" id="Coils"/>
    </source>
</evidence>
<keyword evidence="2" id="KW-0175">Coiled coil</keyword>
<proteinExistence type="inferred from homology"/>
<dbReference type="EMBL" id="FNES01000001">
    <property type="protein sequence ID" value="SDI71533.1"/>
    <property type="molecule type" value="Genomic_DNA"/>
</dbReference>
<gene>
    <name evidence="6" type="ORF">SAMN04487954_101121</name>
</gene>
<evidence type="ECO:0000313" key="7">
    <source>
        <dbReference type="Proteomes" id="UP000198525"/>
    </source>
</evidence>
<feature type="chain" id="PRO_5011620889" evidence="3">
    <location>
        <begin position="29"/>
        <end position="358"/>
    </location>
</feature>
<evidence type="ECO:0000256" key="3">
    <source>
        <dbReference type="SAM" id="SignalP"/>
    </source>
</evidence>
<feature type="coiled-coil region" evidence="2">
    <location>
        <begin position="105"/>
        <end position="177"/>
    </location>
</feature>
<keyword evidence="3" id="KW-0732">Signal</keyword>
<dbReference type="Gene3D" id="2.40.50.100">
    <property type="match status" value="1"/>
</dbReference>
<dbReference type="GO" id="GO:0015562">
    <property type="term" value="F:efflux transmembrane transporter activity"/>
    <property type="evidence" value="ECO:0007669"/>
    <property type="project" value="TreeGrafter"/>
</dbReference>
<comment type="similarity">
    <text evidence="1">Belongs to the membrane fusion protein (MFP) (TC 8.A.1) family.</text>
</comment>
<dbReference type="PROSITE" id="PS51257">
    <property type="entry name" value="PROKAR_LIPOPROTEIN"/>
    <property type="match status" value="1"/>
</dbReference>
<dbReference type="SUPFAM" id="SSF111369">
    <property type="entry name" value="HlyD-like secretion proteins"/>
    <property type="match status" value="1"/>
</dbReference>
<dbReference type="Gene3D" id="1.10.287.470">
    <property type="entry name" value="Helix hairpin bin"/>
    <property type="match status" value="1"/>
</dbReference>
<dbReference type="Pfam" id="PF25967">
    <property type="entry name" value="RND-MFP_C"/>
    <property type="match status" value="1"/>
</dbReference>
<dbReference type="Gene3D" id="2.40.30.170">
    <property type="match status" value="1"/>
</dbReference>
<evidence type="ECO:0000313" key="6">
    <source>
        <dbReference type="EMBL" id="SDI71533.1"/>
    </source>
</evidence>
<dbReference type="Pfam" id="PF25973">
    <property type="entry name" value="BSH_CzcB"/>
    <property type="match status" value="1"/>
</dbReference>
<reference evidence="6 7" key="1">
    <citation type="submission" date="2016-10" db="EMBL/GenBank/DDBJ databases">
        <authorList>
            <person name="de Groot N.N."/>
        </authorList>
    </citation>
    <scope>NUCLEOTIDE SEQUENCE [LARGE SCALE GENOMIC DNA]</scope>
    <source>
        <strain evidence="6 7">CGMCC 1.6133</strain>
    </source>
</reference>
<dbReference type="InterPro" id="IPR058627">
    <property type="entry name" value="MdtA-like_C"/>
</dbReference>
<feature type="domain" description="Multidrug resistance protein MdtA-like C-terminal permuted SH3" evidence="4">
    <location>
        <begin position="288"/>
        <end position="346"/>
    </location>
</feature>
<dbReference type="InterPro" id="IPR058647">
    <property type="entry name" value="BSH_CzcB-like"/>
</dbReference>
<dbReference type="Gene3D" id="2.40.420.20">
    <property type="match status" value="1"/>
</dbReference>
<dbReference type="PANTHER" id="PTHR30469:SF15">
    <property type="entry name" value="HLYD FAMILY OF SECRETION PROTEINS"/>
    <property type="match status" value="1"/>
</dbReference>
<dbReference type="InterPro" id="IPR006143">
    <property type="entry name" value="RND_pump_MFP"/>
</dbReference>
<dbReference type="STRING" id="376427.SAMN04487954_101121"/>
<dbReference type="GO" id="GO:1990281">
    <property type="term" value="C:efflux pump complex"/>
    <property type="evidence" value="ECO:0007669"/>
    <property type="project" value="TreeGrafter"/>
</dbReference>
<dbReference type="NCBIfam" id="TIGR01730">
    <property type="entry name" value="RND_mfp"/>
    <property type="match status" value="1"/>
</dbReference>
<name>A0A1G8MUJ2_9GAMM</name>
<protein>
    <submittedName>
        <fullName evidence="6">RND family efflux transporter, MFP subunit</fullName>
    </submittedName>
</protein>
<keyword evidence="7" id="KW-1185">Reference proteome</keyword>
<dbReference type="RefSeq" id="WP_176761419.1">
    <property type="nucleotide sequence ID" value="NZ_FNES01000001.1"/>
</dbReference>
<accession>A0A1G8MUJ2</accession>
<feature type="domain" description="CzcB-like barrel-sandwich hybrid" evidence="5">
    <location>
        <begin position="73"/>
        <end position="205"/>
    </location>
</feature>
<feature type="signal peptide" evidence="3">
    <location>
        <begin position="1"/>
        <end position="28"/>
    </location>
</feature>